<evidence type="ECO:0000256" key="5">
    <source>
        <dbReference type="ARBA" id="ARBA00023002"/>
    </source>
</evidence>
<dbReference type="GO" id="GO:0047728">
    <property type="term" value="F:carnitine 3-dehydrogenase activity"/>
    <property type="evidence" value="ECO:0007669"/>
    <property type="project" value="UniProtKB-UniRule"/>
</dbReference>
<keyword evidence="11" id="KW-1185">Reference proteome</keyword>
<dbReference type="Pfam" id="PF00725">
    <property type="entry name" value="3HCDH"/>
    <property type="match status" value="1"/>
</dbReference>
<organism evidence="10 11">
    <name type="scientific">Rhodovibrio salinarum</name>
    <dbReference type="NCBI Taxonomy" id="1087"/>
    <lineage>
        <taxon>Bacteria</taxon>
        <taxon>Pseudomonadati</taxon>
        <taxon>Pseudomonadota</taxon>
        <taxon>Alphaproteobacteria</taxon>
        <taxon>Rhodospirillales</taxon>
        <taxon>Rhodovibrionaceae</taxon>
        <taxon>Rhodovibrio</taxon>
    </lineage>
</organism>
<dbReference type="GO" id="GO:0005737">
    <property type="term" value="C:cytoplasm"/>
    <property type="evidence" value="ECO:0007669"/>
    <property type="project" value="UniProtKB-SubCell"/>
</dbReference>
<accession>A0A934QEP4</accession>
<evidence type="ECO:0000313" key="11">
    <source>
        <dbReference type="Proteomes" id="UP000778970"/>
    </source>
</evidence>
<proteinExistence type="inferred from homology"/>
<evidence type="ECO:0000313" key="10">
    <source>
        <dbReference type="EMBL" id="MBK1695766.1"/>
    </source>
</evidence>
<dbReference type="Gene3D" id="3.40.50.720">
    <property type="entry name" value="NAD(P)-binding Rossmann-like Domain"/>
    <property type="match status" value="1"/>
</dbReference>
<feature type="domain" description="3-hydroxyacyl-CoA dehydrogenase C-terminal" evidence="8">
    <location>
        <begin position="185"/>
        <end position="253"/>
    </location>
</feature>
<feature type="domain" description="3-hydroxyacyl-CoA dehydrogenase NAD binding" evidence="9">
    <location>
        <begin position="6"/>
        <end position="181"/>
    </location>
</feature>
<dbReference type="Pfam" id="PF13279">
    <property type="entry name" value="4HBT_2"/>
    <property type="match status" value="1"/>
</dbReference>
<comment type="subunit">
    <text evidence="3 7">Homodimer.</text>
</comment>
<reference evidence="10" key="1">
    <citation type="submission" date="2017-08" db="EMBL/GenBank/DDBJ databases">
        <authorList>
            <person name="Imhoff J.F."/>
            <person name="Rahn T."/>
            <person name="Kuenzel S."/>
            <person name="Neulinger S.C."/>
        </authorList>
    </citation>
    <scope>NUCLEOTIDE SEQUENCE</scope>
    <source>
        <strain evidence="10">DSM 9154</strain>
    </source>
</reference>
<dbReference type="CDD" id="cd00586">
    <property type="entry name" value="4HBT"/>
    <property type="match status" value="1"/>
</dbReference>
<comment type="caution">
    <text evidence="10">The sequence shown here is derived from an EMBL/GenBank/DDBJ whole genome shotgun (WGS) entry which is preliminary data.</text>
</comment>
<reference evidence="10" key="2">
    <citation type="journal article" date="2020" name="Microorganisms">
        <title>Osmotic Adaptation and Compatible Solute Biosynthesis of Phototrophic Bacteria as Revealed from Genome Analyses.</title>
        <authorList>
            <person name="Imhoff J.F."/>
            <person name="Rahn T."/>
            <person name="Kunzel S."/>
            <person name="Keller A."/>
            <person name="Neulinger S.C."/>
        </authorList>
    </citation>
    <scope>NUCLEOTIDE SEQUENCE</scope>
    <source>
        <strain evidence="10">DSM 9154</strain>
    </source>
</reference>
<feature type="binding site" evidence="7">
    <location>
        <begin position="11"/>
        <end position="16"/>
    </location>
    <ligand>
        <name>NAD(+)</name>
        <dbReference type="ChEBI" id="CHEBI:57540"/>
    </ligand>
</feature>
<dbReference type="PANTHER" id="PTHR48075">
    <property type="entry name" value="3-HYDROXYACYL-COA DEHYDROGENASE FAMILY PROTEIN"/>
    <property type="match status" value="1"/>
</dbReference>
<dbReference type="GO" id="GO:0070403">
    <property type="term" value="F:NAD+ binding"/>
    <property type="evidence" value="ECO:0007669"/>
    <property type="project" value="InterPro"/>
</dbReference>
<evidence type="ECO:0000256" key="7">
    <source>
        <dbReference type="HAMAP-Rule" id="MF_02129"/>
    </source>
</evidence>
<dbReference type="Pfam" id="PF02737">
    <property type="entry name" value="3HCDH_N"/>
    <property type="match status" value="1"/>
</dbReference>
<dbReference type="InterPro" id="IPR029069">
    <property type="entry name" value="HotDog_dom_sf"/>
</dbReference>
<dbReference type="SUPFAM" id="SSF54637">
    <property type="entry name" value="Thioesterase/thiol ester dehydrase-isomerase"/>
    <property type="match status" value="1"/>
</dbReference>
<comment type="pathway">
    <text evidence="2 7">Amine and polyamine metabolism; carnitine metabolism.</text>
</comment>
<dbReference type="GO" id="GO:0009437">
    <property type="term" value="P:carnitine metabolic process"/>
    <property type="evidence" value="ECO:0007669"/>
    <property type="project" value="UniProtKB-UniRule"/>
</dbReference>
<dbReference type="SUPFAM" id="SSF51735">
    <property type="entry name" value="NAD(P)-binding Rossmann-fold domains"/>
    <property type="match status" value="1"/>
</dbReference>
<dbReference type="PANTHER" id="PTHR48075:SF5">
    <property type="entry name" value="3-HYDROXYBUTYRYL-COA DEHYDROGENASE"/>
    <property type="match status" value="1"/>
</dbReference>
<dbReference type="InterPro" id="IPR008927">
    <property type="entry name" value="6-PGluconate_DH-like_C_sf"/>
</dbReference>
<dbReference type="Gene3D" id="3.10.129.10">
    <property type="entry name" value="Hotdog Thioesterase"/>
    <property type="match status" value="1"/>
</dbReference>
<keyword evidence="5 7" id="KW-0560">Oxidoreductase</keyword>
<dbReference type="SUPFAM" id="SSF48179">
    <property type="entry name" value="6-phosphogluconate dehydrogenase C-terminal domain-like"/>
    <property type="match status" value="1"/>
</dbReference>
<evidence type="ECO:0000259" key="9">
    <source>
        <dbReference type="Pfam" id="PF02737"/>
    </source>
</evidence>
<dbReference type="RefSeq" id="WP_027288530.1">
    <property type="nucleotide sequence ID" value="NZ_NRRE01000006.1"/>
</dbReference>
<name>A0A934QEP4_9PROT</name>
<dbReference type="Proteomes" id="UP000778970">
    <property type="component" value="Unassembled WGS sequence"/>
</dbReference>
<dbReference type="InterPro" id="IPR026578">
    <property type="entry name" value="L-carnitine_dehydrogenase"/>
</dbReference>
<dbReference type="Gene3D" id="1.10.1040.10">
    <property type="entry name" value="N-(1-d-carboxylethyl)-l-norvaline Dehydrogenase, domain 2"/>
    <property type="match status" value="1"/>
</dbReference>
<evidence type="ECO:0000256" key="1">
    <source>
        <dbReference type="ARBA" id="ARBA00004496"/>
    </source>
</evidence>
<evidence type="ECO:0000256" key="4">
    <source>
        <dbReference type="ARBA" id="ARBA00022490"/>
    </source>
</evidence>
<dbReference type="NCBIfam" id="NF005716">
    <property type="entry name" value="PRK07531.1"/>
    <property type="match status" value="1"/>
</dbReference>
<sequence length="493" mass="53762">MTEVRKAAVVGAGVIGAGWAARYLWNGIDVAIYDPGPETERRCREVLEAADRSLQYLYGRPPHQRGNVSFAPDLASAVSGADIVQESAPEREDTKRAVLAEIDASAPAHAPIGSSTSGLLPSRLQADMRHPERFLVSHPFNPVYLLPLVELCAGEQTDPATVQAADAIYRDLGMRPLTVRKEIDGFVADRLLEALWREALWLVHDDVATVAEVDDAVRFGAGLRWALMGSFQTYRIAGGEDGMRHFMAQFGPALKWPWTKLMDVPDLTDAFLDKIGAQSDAQAMGRDTAELERERDMGLIAMLRALKPEGLAAGGTLAEHQSRWAPHPPVDLDAQLPLHLLDAVVPPEAVDYNRHMTESHYLALFGQTADALLAAIGLDADALAAGHSYFTAESHLRHLGQLRLGDQVYLTTQILGADEKRIHAFHRLRRADDHTLAATAEQMYLHVDTTTDRVCPASAAIQANVRRLAAAHATLPQPESAGRAITPVRRLAA</sequence>
<dbReference type="InterPro" id="IPR013328">
    <property type="entry name" value="6PGD_dom2"/>
</dbReference>
<comment type="similarity">
    <text evidence="7">Belongs to the 3-hydroxyacyl-CoA dehydrogenase family. L-carnitine dehydrogenase subfamily.</text>
</comment>
<dbReference type="InterPro" id="IPR006176">
    <property type="entry name" value="3-OHacyl-CoA_DH_NAD-bd"/>
</dbReference>
<comment type="function">
    <text evidence="7">Catalyzes the NAD(+)-dependent oxidation of L-carnitine to 3-dehydrocarnitine.</text>
</comment>
<evidence type="ECO:0000256" key="2">
    <source>
        <dbReference type="ARBA" id="ARBA00004855"/>
    </source>
</evidence>
<evidence type="ECO:0000259" key="8">
    <source>
        <dbReference type="Pfam" id="PF00725"/>
    </source>
</evidence>
<dbReference type="GO" id="GO:0006631">
    <property type="term" value="P:fatty acid metabolic process"/>
    <property type="evidence" value="ECO:0007669"/>
    <property type="project" value="InterPro"/>
</dbReference>
<evidence type="ECO:0000256" key="3">
    <source>
        <dbReference type="ARBA" id="ARBA00011738"/>
    </source>
</evidence>
<comment type="subcellular location">
    <subcellularLocation>
        <location evidence="1 7">Cytoplasm</location>
    </subcellularLocation>
</comment>
<dbReference type="EMBL" id="NRRE01000006">
    <property type="protein sequence ID" value="MBK1695766.1"/>
    <property type="molecule type" value="Genomic_DNA"/>
</dbReference>
<protein>
    <recommendedName>
        <fullName evidence="7">L-carnitine dehydrogenase</fullName>
        <shortName evidence="7">CDH</shortName>
        <shortName evidence="7">L-CDH</shortName>
        <ecNumber evidence="7">1.1.1.108</ecNumber>
    </recommendedName>
</protein>
<keyword evidence="6 7" id="KW-0520">NAD</keyword>
<evidence type="ECO:0000256" key="6">
    <source>
        <dbReference type="ARBA" id="ARBA00023027"/>
    </source>
</evidence>
<keyword evidence="4 7" id="KW-0963">Cytoplasm</keyword>
<gene>
    <name evidence="10" type="ORF">CKO21_00715</name>
</gene>
<comment type="catalytic activity">
    <reaction evidence="7">
        <text>carnitine + NAD(+) = 3-dehydrocarnitine + NADH + H(+)</text>
        <dbReference type="Rhea" id="RHEA:19265"/>
        <dbReference type="ChEBI" id="CHEBI:15378"/>
        <dbReference type="ChEBI" id="CHEBI:17126"/>
        <dbReference type="ChEBI" id="CHEBI:57540"/>
        <dbReference type="ChEBI" id="CHEBI:57885"/>
        <dbReference type="ChEBI" id="CHEBI:57945"/>
        <dbReference type="EC" id="1.1.1.108"/>
    </reaction>
</comment>
<dbReference type="HAMAP" id="MF_02129">
    <property type="entry name" value="L_carnitine_dehydrog"/>
    <property type="match status" value="1"/>
</dbReference>
<dbReference type="InterPro" id="IPR006108">
    <property type="entry name" value="3HC_DH_C"/>
</dbReference>
<dbReference type="AlphaFoldDB" id="A0A934QEP4"/>
<dbReference type="EC" id="1.1.1.108" evidence="7"/>
<dbReference type="InterPro" id="IPR036291">
    <property type="entry name" value="NAD(P)-bd_dom_sf"/>
</dbReference>